<name>A0ABR8DRG9_9NOSO</name>
<dbReference type="Proteomes" id="UP000623440">
    <property type="component" value="Unassembled WGS sequence"/>
</dbReference>
<accession>A0ABR8DRG9</accession>
<protein>
    <recommendedName>
        <fullName evidence="3">Transposase</fullName>
    </recommendedName>
</protein>
<evidence type="ECO:0008006" key="3">
    <source>
        <dbReference type="Google" id="ProtNLM"/>
    </source>
</evidence>
<dbReference type="EMBL" id="JACJSI010000041">
    <property type="protein sequence ID" value="MBD2531799.1"/>
    <property type="molecule type" value="Genomic_DNA"/>
</dbReference>
<proteinExistence type="predicted"/>
<reference evidence="1 2" key="1">
    <citation type="journal article" date="2020" name="ISME J.">
        <title>Comparative genomics reveals insights into cyanobacterial evolution and habitat adaptation.</title>
        <authorList>
            <person name="Chen M.Y."/>
            <person name="Teng W.K."/>
            <person name="Zhao L."/>
            <person name="Hu C.X."/>
            <person name="Zhou Y.K."/>
            <person name="Han B.P."/>
            <person name="Song L.R."/>
            <person name="Shu W.S."/>
        </authorList>
    </citation>
    <scope>NUCLEOTIDE SEQUENCE [LARGE SCALE GENOMIC DNA]</scope>
    <source>
        <strain evidence="1 2">FACHB-838</strain>
    </source>
</reference>
<keyword evidence="2" id="KW-1185">Reference proteome</keyword>
<sequence>MPSLREASPTAGCAYAVKALLEQIVLFRKDEFTIYLRKVFILSQKQLWC</sequence>
<evidence type="ECO:0000313" key="2">
    <source>
        <dbReference type="Proteomes" id="UP000623440"/>
    </source>
</evidence>
<comment type="caution">
    <text evidence="1">The sequence shown here is derived from an EMBL/GenBank/DDBJ whole genome shotgun (WGS) entry which is preliminary data.</text>
</comment>
<organism evidence="1 2">
    <name type="scientific">Nostoc flagelliforme FACHB-838</name>
    <dbReference type="NCBI Taxonomy" id="2692904"/>
    <lineage>
        <taxon>Bacteria</taxon>
        <taxon>Bacillati</taxon>
        <taxon>Cyanobacteriota</taxon>
        <taxon>Cyanophyceae</taxon>
        <taxon>Nostocales</taxon>
        <taxon>Nostocaceae</taxon>
        <taxon>Nostoc</taxon>
    </lineage>
</organism>
<gene>
    <name evidence="1" type="ORF">H6G97_20235</name>
</gene>
<evidence type="ECO:0000313" key="1">
    <source>
        <dbReference type="EMBL" id="MBD2531799.1"/>
    </source>
</evidence>